<organism evidence="2 3">
    <name type="scientific">Vitreoscilla stercoraria</name>
    <dbReference type="NCBI Taxonomy" id="61"/>
    <lineage>
        <taxon>Bacteria</taxon>
        <taxon>Pseudomonadati</taxon>
        <taxon>Pseudomonadota</taxon>
        <taxon>Betaproteobacteria</taxon>
        <taxon>Neisseriales</taxon>
        <taxon>Neisseriaceae</taxon>
        <taxon>Vitreoscilla</taxon>
    </lineage>
</organism>
<proteinExistence type="predicted"/>
<dbReference type="InterPro" id="IPR051599">
    <property type="entry name" value="Cell_Envelope_Assoc"/>
</dbReference>
<evidence type="ECO:0000259" key="1">
    <source>
        <dbReference type="Pfam" id="PF02698"/>
    </source>
</evidence>
<dbReference type="PANTHER" id="PTHR30336:SF20">
    <property type="entry name" value="DUF218 DOMAIN-CONTAINING PROTEIN"/>
    <property type="match status" value="1"/>
</dbReference>
<dbReference type="RefSeq" id="WP_019958539.1">
    <property type="nucleotide sequence ID" value="NZ_CP091512.1"/>
</dbReference>
<dbReference type="InterPro" id="IPR014729">
    <property type="entry name" value="Rossmann-like_a/b/a_fold"/>
</dbReference>
<evidence type="ECO:0000313" key="3">
    <source>
        <dbReference type="Proteomes" id="UP000832034"/>
    </source>
</evidence>
<dbReference type="Pfam" id="PF02698">
    <property type="entry name" value="DUF218"/>
    <property type="match status" value="1"/>
</dbReference>
<dbReference type="InterPro" id="IPR003848">
    <property type="entry name" value="DUF218"/>
</dbReference>
<keyword evidence="3" id="KW-1185">Reference proteome</keyword>
<sequence length="213" mass="24278">MNKHKSFWYYLRRGVYLSVLAVLVLQTWALYQVWHYAQPQTLQQADAAVVLGAAAWGKNPSPVFKERINYGLKLYRDGMVDKLIFTGGTPVEGYPTEAAVAARYAGKQGIKQADMILESQSRDTYENLYNTRELLVGSEMKRLIVISDPHHLARAHFIADDLGMDVQTAPTPTSRYNDSAQSKQLRLWLEESFLLVLYQAGRLFPQARDHIRT</sequence>
<reference evidence="2" key="1">
    <citation type="submission" date="2021-12" db="EMBL/GenBank/DDBJ databases">
        <authorList>
            <person name="Veyrier F.J."/>
        </authorList>
    </citation>
    <scope>NUCLEOTIDE SEQUENCE</scope>
    <source>
        <strain evidence="2">SAG 1488-6</strain>
    </source>
</reference>
<dbReference type="Gene3D" id="3.40.50.620">
    <property type="entry name" value="HUPs"/>
    <property type="match status" value="1"/>
</dbReference>
<gene>
    <name evidence="2" type="ORF">LVJ81_12450</name>
</gene>
<evidence type="ECO:0000313" key="2">
    <source>
        <dbReference type="EMBL" id="UOO92394.1"/>
    </source>
</evidence>
<dbReference type="EMBL" id="CP091512">
    <property type="protein sequence ID" value="UOO92394.1"/>
    <property type="molecule type" value="Genomic_DNA"/>
</dbReference>
<name>A0ABY4E9G3_VITST</name>
<dbReference type="CDD" id="cd06259">
    <property type="entry name" value="YdcF-like"/>
    <property type="match status" value="1"/>
</dbReference>
<feature type="domain" description="DUF218" evidence="1">
    <location>
        <begin position="46"/>
        <end position="189"/>
    </location>
</feature>
<reference evidence="2" key="2">
    <citation type="journal article" date="2022" name="Res Sq">
        <title>Evolution of multicellular longitudinally dividing oral cavity symbionts (Neisseriaceae).</title>
        <authorList>
            <person name="Nyongesa S."/>
            <person name="Weber P."/>
            <person name="Bernet E."/>
            <person name="Pullido F."/>
            <person name="Nieckarz M."/>
            <person name="Delaby M."/>
            <person name="Nieves C."/>
            <person name="Viehboeck T."/>
            <person name="Krause N."/>
            <person name="Rivera-Millot A."/>
            <person name="Nakamura A."/>
            <person name="Vischer N."/>
            <person name="VanNieuwenhze M."/>
            <person name="Brun Y."/>
            <person name="Cava F."/>
            <person name="Bulgheresi S."/>
            <person name="Veyrier F."/>
        </authorList>
    </citation>
    <scope>NUCLEOTIDE SEQUENCE</scope>
    <source>
        <strain evidence="2">SAG 1488-6</strain>
    </source>
</reference>
<dbReference type="PANTHER" id="PTHR30336">
    <property type="entry name" value="INNER MEMBRANE PROTEIN, PROBABLE PERMEASE"/>
    <property type="match status" value="1"/>
</dbReference>
<accession>A0ABY4E9G3</accession>
<protein>
    <submittedName>
        <fullName evidence="2">YdcF family protein</fullName>
    </submittedName>
</protein>
<dbReference type="Proteomes" id="UP000832034">
    <property type="component" value="Chromosome"/>
</dbReference>